<protein>
    <submittedName>
        <fullName evidence="2">Uncharacterized protein</fullName>
    </submittedName>
</protein>
<evidence type="ECO:0000313" key="2">
    <source>
        <dbReference type="EMBL" id="EZA58760.1"/>
    </source>
</evidence>
<proteinExistence type="predicted"/>
<feature type="region of interest" description="Disordered" evidence="1">
    <location>
        <begin position="1"/>
        <end position="59"/>
    </location>
</feature>
<accession>A0A026WRT0</accession>
<evidence type="ECO:0000256" key="1">
    <source>
        <dbReference type="SAM" id="MobiDB-lite"/>
    </source>
</evidence>
<evidence type="ECO:0000313" key="3">
    <source>
        <dbReference type="Proteomes" id="UP000053097"/>
    </source>
</evidence>
<name>A0A026WRT0_OOCBI</name>
<dbReference type="Proteomes" id="UP000053097">
    <property type="component" value="Unassembled WGS sequence"/>
</dbReference>
<gene>
    <name evidence="2" type="ORF">X777_14929</name>
</gene>
<reference evidence="2 3" key="1">
    <citation type="journal article" date="2014" name="Curr. Biol.">
        <title>The genome of the clonal raider ant Cerapachys biroi.</title>
        <authorList>
            <person name="Oxley P.R."/>
            <person name="Ji L."/>
            <person name="Fetter-Pruneda I."/>
            <person name="McKenzie S.K."/>
            <person name="Li C."/>
            <person name="Hu H."/>
            <person name="Zhang G."/>
            <person name="Kronauer D.J."/>
        </authorList>
    </citation>
    <scope>NUCLEOTIDE SEQUENCE [LARGE SCALE GENOMIC DNA]</scope>
</reference>
<keyword evidence="3" id="KW-1185">Reference proteome</keyword>
<organism evidence="2 3">
    <name type="scientific">Ooceraea biroi</name>
    <name type="common">Clonal raider ant</name>
    <name type="synonym">Cerapachys biroi</name>
    <dbReference type="NCBI Taxonomy" id="2015173"/>
    <lineage>
        <taxon>Eukaryota</taxon>
        <taxon>Metazoa</taxon>
        <taxon>Ecdysozoa</taxon>
        <taxon>Arthropoda</taxon>
        <taxon>Hexapoda</taxon>
        <taxon>Insecta</taxon>
        <taxon>Pterygota</taxon>
        <taxon>Neoptera</taxon>
        <taxon>Endopterygota</taxon>
        <taxon>Hymenoptera</taxon>
        <taxon>Apocrita</taxon>
        <taxon>Aculeata</taxon>
        <taxon>Formicoidea</taxon>
        <taxon>Formicidae</taxon>
        <taxon>Dorylinae</taxon>
        <taxon>Ooceraea</taxon>
    </lineage>
</organism>
<sequence>MFRDIKGSLSPSTRARRNSDNANNRRASRQSRPHPLYPATRPENFGSLAAATRGNYGNA</sequence>
<dbReference type="AlphaFoldDB" id="A0A026WRT0"/>
<dbReference type="EMBL" id="KK107119">
    <property type="protein sequence ID" value="EZA58760.1"/>
    <property type="molecule type" value="Genomic_DNA"/>
</dbReference>